<keyword evidence="3" id="KW-1185">Reference proteome</keyword>
<evidence type="ECO:0000256" key="1">
    <source>
        <dbReference type="SAM" id="Phobius"/>
    </source>
</evidence>
<reference evidence="2 3" key="1">
    <citation type="submission" date="2020-08" db="EMBL/GenBank/DDBJ databases">
        <title>Genomic Encyclopedia of Type Strains, Phase IV (KMG-IV): sequencing the most valuable type-strain genomes for metagenomic binning, comparative biology and taxonomic classification.</title>
        <authorList>
            <person name="Goeker M."/>
        </authorList>
    </citation>
    <scope>NUCLEOTIDE SEQUENCE [LARGE SCALE GENOMIC DNA]</scope>
    <source>
        <strain evidence="2 3">DSM 19612</strain>
    </source>
</reference>
<evidence type="ECO:0000313" key="3">
    <source>
        <dbReference type="Proteomes" id="UP000581688"/>
    </source>
</evidence>
<feature type="transmembrane region" description="Helical" evidence="1">
    <location>
        <begin position="469"/>
        <end position="487"/>
    </location>
</feature>
<organism evidence="2 3">
    <name type="scientific">Salirhabdus euzebyi</name>
    <dbReference type="NCBI Taxonomy" id="394506"/>
    <lineage>
        <taxon>Bacteria</taxon>
        <taxon>Bacillati</taxon>
        <taxon>Bacillota</taxon>
        <taxon>Bacilli</taxon>
        <taxon>Bacillales</taxon>
        <taxon>Bacillaceae</taxon>
        <taxon>Salirhabdus</taxon>
    </lineage>
</organism>
<name>A0A841Q4V9_9BACI</name>
<protein>
    <submittedName>
        <fullName evidence="2">Uncharacterized protein</fullName>
    </submittedName>
</protein>
<feature type="transmembrane region" description="Helical" evidence="1">
    <location>
        <begin position="7"/>
        <end position="26"/>
    </location>
</feature>
<evidence type="ECO:0000313" key="2">
    <source>
        <dbReference type="EMBL" id="MBB6453441.1"/>
    </source>
</evidence>
<feature type="transmembrane region" description="Helical" evidence="1">
    <location>
        <begin position="394"/>
        <end position="416"/>
    </location>
</feature>
<dbReference type="RefSeq" id="WP_174496199.1">
    <property type="nucleotide sequence ID" value="NZ_CADDWK010000006.1"/>
</dbReference>
<feature type="transmembrane region" description="Helical" evidence="1">
    <location>
        <begin position="428"/>
        <end position="449"/>
    </location>
</feature>
<feature type="transmembrane region" description="Helical" evidence="1">
    <location>
        <begin position="496"/>
        <end position="515"/>
    </location>
</feature>
<accession>A0A841Q4V9</accession>
<dbReference type="EMBL" id="JACHGH010000005">
    <property type="protein sequence ID" value="MBB6453441.1"/>
    <property type="molecule type" value="Genomic_DNA"/>
</dbReference>
<comment type="caution">
    <text evidence="2">The sequence shown here is derived from an EMBL/GenBank/DDBJ whole genome shotgun (WGS) entry which is preliminary data.</text>
</comment>
<keyword evidence="1" id="KW-0812">Transmembrane</keyword>
<keyword evidence="1" id="KW-1133">Transmembrane helix</keyword>
<proteinExistence type="predicted"/>
<dbReference type="Proteomes" id="UP000581688">
    <property type="component" value="Unassembled WGS sequence"/>
</dbReference>
<keyword evidence="1" id="KW-0472">Membrane</keyword>
<gene>
    <name evidence="2" type="ORF">HNQ94_001890</name>
</gene>
<dbReference type="AlphaFoldDB" id="A0A841Q4V9"/>
<sequence length="516" mass="59658">MKTLREKLFWIIPLMITLIGLSILYFTNLYRFTEPPSENWSREIQVGTMDAYLSPIIHSIEDKTEIILVEEGRILRKTYDANYQLLNEETIPSPMKKWDAYYIENDNQFFFINNTIINGNTNQIIDEADLFVPASKGKHIFYTKGQTIFELTVETGETKEVATTSYPIKFLKNDADYIMAYTKRLESGELTIFRMKSDKYEEIHYENIELGISEQIQNILFTVHDEKLFIGLHSETQSLQNKKTFLYVSETDLSNPNIVLSRIYPHDPITNAPLRGIDHFQLRTIDGKLEFLFRGIGFTYKETNENQAFNIYSMLIEGEDIQTERLSNTYHMSGNPFFIGKNSIGWKQLESDSKNSIFIASNNPNVIEKADKTTLEEYLVAFGMCIGMLSTSIFVLYLLIMWIIFPIIYLAIIALLQKQSNASIEKPIYFYGGVVVYIAGALLFKNHLFPDRGAYVHAPSFLKFDGNDIFFILSFAIIALLSVKLINREWSSSGKYIYFIGLQFLLYTMILGPYYL</sequence>